<accession>A0A5B8IJ73</accession>
<proteinExistence type="predicted"/>
<name>A0A5B8IJ73_9VIRU</name>
<dbReference type="EMBL" id="MK250091">
    <property type="protein sequence ID" value="QDY52402.1"/>
    <property type="molecule type" value="Genomic_DNA"/>
</dbReference>
<gene>
    <name evidence="1" type="ORF">7_50</name>
</gene>
<evidence type="ECO:0000313" key="1">
    <source>
        <dbReference type="EMBL" id="QDY52402.1"/>
    </source>
</evidence>
<reference evidence="1" key="1">
    <citation type="submission" date="2018-11" db="EMBL/GenBank/DDBJ databases">
        <title>A distinct lineage of giant viruses engineers rhodopsin photosystems in predatory marine eukaryotes.</title>
        <authorList>
            <person name="Needham D.M."/>
            <person name="Yoshizawa S."/>
            <person name="Hosaka T."/>
            <person name="Poirier C."/>
            <person name="Choi C.-J."/>
            <person name="Hehenberger E."/>
            <person name="Irwin N.A.T."/>
            <person name="Wilken S."/>
            <person name="Yung C.-M."/>
            <person name="Bachy C."/>
            <person name="Kurihara R."/>
            <person name="Nakajima Y."/>
            <person name="Kojima K."/>
            <person name="Kimura-Someya T."/>
            <person name="Leonard G."/>
            <person name="Malmstrom R.R."/>
            <person name="Mende D."/>
            <person name="Olson D.K."/>
            <person name="Sudo Y."/>
            <person name="Sudek S."/>
            <person name="Richards T.A."/>
            <person name="DeLong E.F."/>
            <person name="Keeling P.J."/>
            <person name="Santoro A.E."/>
            <person name="Shirouzu M."/>
            <person name="Iwasaki W."/>
            <person name="Worden A.Z."/>
        </authorList>
    </citation>
    <scope>NUCLEOTIDE SEQUENCE</scope>
</reference>
<organism evidence="1">
    <name type="scientific">Mimiviridae sp. ChoanoV1</name>
    <dbReference type="NCBI Taxonomy" id="2596887"/>
    <lineage>
        <taxon>Viruses</taxon>
        <taxon>Varidnaviria</taxon>
        <taxon>Bamfordvirae</taxon>
        <taxon>Nucleocytoviricota</taxon>
        <taxon>Megaviricetes</taxon>
        <taxon>Imitervirales</taxon>
        <taxon>Schizomimiviridae</taxon>
    </lineage>
</organism>
<protein>
    <submittedName>
        <fullName evidence="1">Uncharacterized protein</fullName>
    </submittedName>
</protein>
<sequence length="139" mass="16817">MIHDIVYKYLKQHKLYNKLKSDYNIYDTLLNFGSSSKRNTGLMSKYRNYQDIFIQEEDYELESYTQKEFNSFLASKYSAKKKELGRVKTNKNEWMHINKNTIIENKNDYMLVDPNINSKNKILKLVNYFIKFTLKKKKN</sequence>